<dbReference type="EMBL" id="JABXXR010000064">
    <property type="protein sequence ID" value="NVN40776.1"/>
    <property type="molecule type" value="Genomic_DNA"/>
</dbReference>
<accession>A0A850PEU8</accession>
<proteinExistence type="predicted"/>
<keyword evidence="2" id="KW-1185">Reference proteome</keyword>
<gene>
    <name evidence="1" type="ORF">HUK82_09395</name>
</gene>
<evidence type="ECO:0000313" key="1">
    <source>
        <dbReference type="EMBL" id="NVN40776.1"/>
    </source>
</evidence>
<dbReference type="Proteomes" id="UP000585665">
    <property type="component" value="Unassembled WGS sequence"/>
</dbReference>
<protein>
    <submittedName>
        <fullName evidence="1">Uncharacterized protein</fullName>
    </submittedName>
</protein>
<comment type="caution">
    <text evidence="1">The sequence shown here is derived from an EMBL/GenBank/DDBJ whole genome shotgun (WGS) entry which is preliminary data.</text>
</comment>
<name>A0A850PEU8_9PROT</name>
<evidence type="ECO:0000313" key="2">
    <source>
        <dbReference type="Proteomes" id="UP000585665"/>
    </source>
</evidence>
<organism evidence="1 2">
    <name type="scientific">Ameyamaea chiangmaiensis</name>
    <dbReference type="NCBI Taxonomy" id="442969"/>
    <lineage>
        <taxon>Bacteria</taxon>
        <taxon>Pseudomonadati</taxon>
        <taxon>Pseudomonadota</taxon>
        <taxon>Alphaproteobacteria</taxon>
        <taxon>Acetobacterales</taxon>
        <taxon>Acetobacteraceae</taxon>
        <taxon>Ameyamaea</taxon>
    </lineage>
</organism>
<reference evidence="1 2" key="1">
    <citation type="submission" date="2020-06" db="EMBL/GenBank/DDBJ databases">
        <title>Description of novel acetic acid bacteria.</title>
        <authorList>
            <person name="Sombolestani A."/>
        </authorList>
    </citation>
    <scope>NUCLEOTIDE SEQUENCE [LARGE SCALE GENOMIC DNA]</scope>
    <source>
        <strain evidence="1 2">LMG 27010</strain>
    </source>
</reference>
<dbReference type="AlphaFoldDB" id="A0A850PEU8"/>
<feature type="non-terminal residue" evidence="1">
    <location>
        <position position="1"/>
    </location>
</feature>
<sequence>LAMLDLRQGHDADARRRLAALSQDPDAPDGVRARAGALLQTFAPAPAGH</sequence>